<keyword evidence="3" id="KW-0347">Helicase</keyword>
<organism evidence="8 9">
    <name type="scientific">Capsicum annuum</name>
    <name type="common">Capsicum pepper</name>
    <dbReference type="NCBI Taxonomy" id="4072"/>
    <lineage>
        <taxon>Eukaryota</taxon>
        <taxon>Viridiplantae</taxon>
        <taxon>Streptophyta</taxon>
        <taxon>Embryophyta</taxon>
        <taxon>Tracheophyta</taxon>
        <taxon>Spermatophyta</taxon>
        <taxon>Magnoliopsida</taxon>
        <taxon>eudicotyledons</taxon>
        <taxon>Gunneridae</taxon>
        <taxon>Pentapetalae</taxon>
        <taxon>asterids</taxon>
        <taxon>lamiids</taxon>
        <taxon>Solanales</taxon>
        <taxon>Solanaceae</taxon>
        <taxon>Solanoideae</taxon>
        <taxon>Capsiceae</taxon>
        <taxon>Capsicum</taxon>
    </lineage>
</organism>
<evidence type="ECO:0000256" key="6">
    <source>
        <dbReference type="PROSITE-ProRule" id="PRU00552"/>
    </source>
</evidence>
<evidence type="ECO:0000259" key="7">
    <source>
        <dbReference type="PROSITE" id="PS51195"/>
    </source>
</evidence>
<gene>
    <name evidence="8" type="ORF">T459_09680</name>
</gene>
<dbReference type="Proteomes" id="UP000222542">
    <property type="component" value="Unassembled WGS sequence"/>
</dbReference>
<reference evidence="8 9" key="1">
    <citation type="journal article" date="2014" name="Nat. Genet.">
        <title>Genome sequence of the hot pepper provides insights into the evolution of pungency in Capsicum species.</title>
        <authorList>
            <person name="Kim S."/>
            <person name="Park M."/>
            <person name="Yeom S.I."/>
            <person name="Kim Y.M."/>
            <person name="Lee J.M."/>
            <person name="Lee H.A."/>
            <person name="Seo E."/>
            <person name="Choi J."/>
            <person name="Cheong K."/>
            <person name="Kim K.T."/>
            <person name="Jung K."/>
            <person name="Lee G.W."/>
            <person name="Oh S.K."/>
            <person name="Bae C."/>
            <person name="Kim S.B."/>
            <person name="Lee H.Y."/>
            <person name="Kim S.Y."/>
            <person name="Kim M.S."/>
            <person name="Kang B.C."/>
            <person name="Jo Y.D."/>
            <person name="Yang H.B."/>
            <person name="Jeong H.J."/>
            <person name="Kang W.H."/>
            <person name="Kwon J.K."/>
            <person name="Shin C."/>
            <person name="Lim J.Y."/>
            <person name="Park J.H."/>
            <person name="Huh J.H."/>
            <person name="Kim J.S."/>
            <person name="Kim B.D."/>
            <person name="Cohen O."/>
            <person name="Paran I."/>
            <person name="Suh M.C."/>
            <person name="Lee S.B."/>
            <person name="Kim Y.K."/>
            <person name="Shin Y."/>
            <person name="Noh S.J."/>
            <person name="Park J."/>
            <person name="Seo Y.S."/>
            <person name="Kwon S.Y."/>
            <person name="Kim H.A."/>
            <person name="Park J.M."/>
            <person name="Kim H.J."/>
            <person name="Choi S.B."/>
            <person name="Bosland P.W."/>
            <person name="Reeves G."/>
            <person name="Jo S.H."/>
            <person name="Lee B.W."/>
            <person name="Cho H.T."/>
            <person name="Choi H.S."/>
            <person name="Lee M.S."/>
            <person name="Yu Y."/>
            <person name="Do Choi Y."/>
            <person name="Park B.S."/>
            <person name="van Deynze A."/>
            <person name="Ashrafi H."/>
            <person name="Hill T."/>
            <person name="Kim W.T."/>
            <person name="Pai H.S."/>
            <person name="Ahn H.K."/>
            <person name="Yeam I."/>
            <person name="Giovannoni J.J."/>
            <person name="Rose J.K."/>
            <person name="Sorensen I."/>
            <person name="Lee S.J."/>
            <person name="Kim R.W."/>
            <person name="Choi I.Y."/>
            <person name="Choi B.S."/>
            <person name="Lim J.S."/>
            <person name="Lee Y.H."/>
            <person name="Choi D."/>
        </authorList>
    </citation>
    <scope>NUCLEOTIDE SEQUENCE [LARGE SCALE GENOMIC DNA]</scope>
    <source>
        <strain evidence="9">cv. CM334</strain>
    </source>
</reference>
<evidence type="ECO:0000256" key="2">
    <source>
        <dbReference type="ARBA" id="ARBA00022801"/>
    </source>
</evidence>
<evidence type="ECO:0000256" key="1">
    <source>
        <dbReference type="ARBA" id="ARBA00022741"/>
    </source>
</evidence>
<dbReference type="GO" id="GO:0003724">
    <property type="term" value="F:RNA helicase activity"/>
    <property type="evidence" value="ECO:0007669"/>
    <property type="project" value="InterPro"/>
</dbReference>
<dbReference type="Pfam" id="PF00270">
    <property type="entry name" value="DEAD"/>
    <property type="match status" value="1"/>
</dbReference>
<dbReference type="EMBL" id="AYRZ02000003">
    <property type="protein sequence ID" value="PHT87574.1"/>
    <property type="molecule type" value="Genomic_DNA"/>
</dbReference>
<protein>
    <recommendedName>
        <fullName evidence="7">DEAD-box RNA helicase Q domain-containing protein</fullName>
    </recommendedName>
</protein>
<dbReference type="AlphaFoldDB" id="A0A2G3A007"/>
<dbReference type="GO" id="GO:0003723">
    <property type="term" value="F:RNA binding"/>
    <property type="evidence" value="ECO:0007669"/>
    <property type="project" value="UniProtKB-KW"/>
</dbReference>
<dbReference type="SUPFAM" id="SSF52540">
    <property type="entry name" value="P-loop containing nucleoside triphosphate hydrolases"/>
    <property type="match status" value="1"/>
</dbReference>
<keyword evidence="9" id="KW-1185">Reference proteome</keyword>
<dbReference type="InterPro" id="IPR014014">
    <property type="entry name" value="RNA_helicase_DEAD_Q_motif"/>
</dbReference>
<dbReference type="InterPro" id="IPR027417">
    <property type="entry name" value="P-loop_NTPase"/>
</dbReference>
<dbReference type="InterPro" id="IPR011545">
    <property type="entry name" value="DEAD/DEAH_box_helicase_dom"/>
</dbReference>
<evidence type="ECO:0000256" key="3">
    <source>
        <dbReference type="ARBA" id="ARBA00022806"/>
    </source>
</evidence>
<reference evidence="8 9" key="2">
    <citation type="journal article" date="2017" name="Genome Biol.">
        <title>New reference genome sequences of hot pepper reveal the massive evolution of plant disease-resistance genes by retroduplication.</title>
        <authorList>
            <person name="Kim S."/>
            <person name="Park J."/>
            <person name="Yeom S.I."/>
            <person name="Kim Y.M."/>
            <person name="Seo E."/>
            <person name="Kim K.T."/>
            <person name="Kim M.S."/>
            <person name="Lee J.M."/>
            <person name="Cheong K."/>
            <person name="Shin H.S."/>
            <person name="Kim S.B."/>
            <person name="Han K."/>
            <person name="Lee J."/>
            <person name="Park M."/>
            <person name="Lee H.A."/>
            <person name="Lee H.Y."/>
            <person name="Lee Y."/>
            <person name="Oh S."/>
            <person name="Lee J.H."/>
            <person name="Choi E."/>
            <person name="Choi E."/>
            <person name="Lee S.E."/>
            <person name="Jeon J."/>
            <person name="Kim H."/>
            <person name="Choi G."/>
            <person name="Song H."/>
            <person name="Lee J."/>
            <person name="Lee S.C."/>
            <person name="Kwon J.K."/>
            <person name="Lee H.Y."/>
            <person name="Koo N."/>
            <person name="Hong Y."/>
            <person name="Kim R.W."/>
            <person name="Kang W.H."/>
            <person name="Huh J.H."/>
            <person name="Kang B.C."/>
            <person name="Yang T.J."/>
            <person name="Lee Y.H."/>
            <person name="Bennetzen J.L."/>
            <person name="Choi D."/>
        </authorList>
    </citation>
    <scope>NUCLEOTIDE SEQUENCE [LARGE SCALE GENOMIC DNA]</scope>
    <source>
        <strain evidence="9">cv. CM334</strain>
    </source>
</reference>
<proteinExistence type="predicted"/>
<evidence type="ECO:0000256" key="4">
    <source>
        <dbReference type="ARBA" id="ARBA00022840"/>
    </source>
</evidence>
<accession>A0A2G3A007</accession>
<keyword evidence="2" id="KW-0378">Hydrolase</keyword>
<dbReference type="PANTHER" id="PTHR47958">
    <property type="entry name" value="ATP-DEPENDENT RNA HELICASE DBP3"/>
    <property type="match status" value="1"/>
</dbReference>
<dbReference type="STRING" id="4072.A0A2G3A007"/>
<dbReference type="Gene3D" id="3.40.50.300">
    <property type="entry name" value="P-loop containing nucleotide triphosphate hydrolases"/>
    <property type="match status" value="1"/>
</dbReference>
<name>A0A2G3A007_CAPAN</name>
<dbReference type="GO" id="GO:0005524">
    <property type="term" value="F:ATP binding"/>
    <property type="evidence" value="ECO:0007669"/>
    <property type="project" value="UniProtKB-KW"/>
</dbReference>
<keyword evidence="1" id="KW-0547">Nucleotide-binding</keyword>
<comment type="caution">
    <text evidence="8">The sequence shown here is derived from an EMBL/GenBank/DDBJ whole genome shotgun (WGS) entry which is preliminary data.</text>
</comment>
<dbReference type="GO" id="GO:0016787">
    <property type="term" value="F:hydrolase activity"/>
    <property type="evidence" value="ECO:0007669"/>
    <property type="project" value="UniProtKB-KW"/>
</dbReference>
<feature type="short sequence motif" description="Q motif" evidence="6">
    <location>
        <begin position="27"/>
        <end position="55"/>
    </location>
</feature>
<sequence>MSNKSCDAIRKQWHIIVDGEDIPPPLKNFKDMRFPEPILKKLKAKGIIQPTSIQLQDLPVILSGLDMIGIAFTGFEKTLVFVVPLIMVALQEEIMMPIAPGEEPFGLIVCPPGELARRHMKL</sequence>
<dbReference type="Gramene" id="PHT87574">
    <property type="protein sequence ID" value="PHT87574"/>
    <property type="gene ID" value="T459_09680"/>
</dbReference>
<dbReference type="PROSITE" id="PS51195">
    <property type="entry name" value="Q_MOTIF"/>
    <property type="match status" value="1"/>
</dbReference>
<evidence type="ECO:0000256" key="5">
    <source>
        <dbReference type="ARBA" id="ARBA00022884"/>
    </source>
</evidence>
<feature type="domain" description="DEAD-box RNA helicase Q" evidence="7">
    <location>
        <begin position="27"/>
        <end position="55"/>
    </location>
</feature>
<evidence type="ECO:0000313" key="9">
    <source>
        <dbReference type="Proteomes" id="UP000222542"/>
    </source>
</evidence>
<evidence type="ECO:0000313" key="8">
    <source>
        <dbReference type="EMBL" id="PHT87574.1"/>
    </source>
</evidence>
<keyword evidence="4" id="KW-0067">ATP-binding</keyword>
<keyword evidence="5" id="KW-0694">RNA-binding</keyword>